<dbReference type="Gene3D" id="3.30.70.1320">
    <property type="entry name" value="Multidrug efflux transporter AcrB pore domain like"/>
    <property type="match status" value="1"/>
</dbReference>
<dbReference type="GO" id="GO:0005886">
    <property type="term" value="C:plasma membrane"/>
    <property type="evidence" value="ECO:0007669"/>
    <property type="project" value="TreeGrafter"/>
</dbReference>
<evidence type="ECO:0000313" key="2">
    <source>
        <dbReference type="EMBL" id="MBK1644310.1"/>
    </source>
</evidence>
<keyword evidence="1" id="KW-0812">Transmembrane</keyword>
<feature type="transmembrane region" description="Helical" evidence="1">
    <location>
        <begin position="393"/>
        <end position="417"/>
    </location>
</feature>
<keyword evidence="1" id="KW-0472">Membrane</keyword>
<feature type="transmembrane region" description="Helical" evidence="1">
    <location>
        <begin position="341"/>
        <end position="360"/>
    </location>
</feature>
<dbReference type="PRINTS" id="PR00702">
    <property type="entry name" value="ACRIFLAVINRP"/>
</dbReference>
<accession>A0A9X0WGT3</accession>
<dbReference type="SUPFAM" id="SSF82714">
    <property type="entry name" value="Multidrug efflux transporter AcrB TolC docking domain, DN and DC subdomains"/>
    <property type="match status" value="2"/>
</dbReference>
<dbReference type="EMBL" id="NRSD01000005">
    <property type="protein sequence ID" value="MBK1644310.1"/>
    <property type="molecule type" value="Genomic_DNA"/>
</dbReference>
<dbReference type="Gene3D" id="1.20.1640.10">
    <property type="entry name" value="Multidrug efflux transporter AcrB transmembrane domain"/>
    <property type="match status" value="2"/>
</dbReference>
<feature type="transmembrane region" description="Helical" evidence="1">
    <location>
        <begin position="920"/>
        <end position="944"/>
    </location>
</feature>
<dbReference type="GO" id="GO:0042910">
    <property type="term" value="F:xenobiotic transmembrane transporter activity"/>
    <property type="evidence" value="ECO:0007669"/>
    <property type="project" value="TreeGrafter"/>
</dbReference>
<feature type="transmembrane region" description="Helical" evidence="1">
    <location>
        <begin position="12"/>
        <end position="31"/>
    </location>
</feature>
<sequence length="1042" mass="112866">MAASISTWSVRHPIGVVALTLAVMVLGAVSLSRLNIDLLPNIVYPDIQVRVLDPGVPAEVMENEVTRELEEQLAITEGVIAIQSRTTEGRSAVDLSFRYGEDIDLALRDASSRLDRAKRFLPATDDPPIIFKRDPFQLPVAEYVVSSTMRDPIELRTWVDERLGRLLVTLPGVGAVEVGGGLEREIQVVANQFRLAGLGLDILDLQTRLRGANQDVAAGRLRMPDGEISGRTEGRFRNVQEIIDLPLQANTGTNPMALLRIGEIAQVIDGASEDRIRIRLDDTPGIKLAIQKQPLSNTVAVVDAVADELSRLEDAGQIPPDIRLERVDDQARYIRHSLSNAITAAVSGALLAMAVVYLFLGSLRRTLIIGAAIPIAVLVTFILMAANGLTFNIMTLGGLALGIGMLVDSTIVMLENVYRHQRLGQSALVAADTASREVTGAIVASTSTNLAAVLPFLFVGGLVGLLFQELIFTISAAILASMLVALTLVPALAGRVTATQEGSVRRGVDRAMTALQEGYTWALARLLRIRWLVLAAFIGGLLWAGPWLINAKQEFLPAFDEGDVRINLTADEGIALDDMDALTRRIEALVAAQPEVQAIFTTVGGFVFGRSSFESANRGSLQVLLTPRAERGLSSEAWIARMREEIRALEIPGLRVNLFTRGIRGIRFNRGDDDVSLRIAGPDLDELARLADLVTERLKTVTGLNNVRHSGEDVTREISIRLDAKRAASFGLSVEDVGALLRFAMEGRVVTELIDGDRSIDLLLRLDRLDIASPGDLESIVLFSKTEPRRPLRLSDVATIEILPKATTILRDRQQRIVEITASVGDGLTLPQAIELALAEASTLPLPGDYRLYEAGSLENLKQGQDLSRILLGLALFLVLVVMAVQYESVRNPLIILFSVPFAVIGVVLGLQWTELPVSMPVWLGLIMLAGIVVNNAIVLVEFIELERRAGHPLDAAILEAARLRLRPILMTTLTTVVGMLPLALAIGEGSQMLQPLAVTIVSGLSFSTLVSLLLVPLVYQMVGQLSERGAAEPEAVTPTHS</sequence>
<proteinExistence type="predicted"/>
<dbReference type="SUPFAM" id="SSF82693">
    <property type="entry name" value="Multidrug efflux transporter AcrB pore domain, PN1, PN2, PC1 and PC2 subdomains"/>
    <property type="match status" value="3"/>
</dbReference>
<feature type="transmembrane region" description="Helical" evidence="1">
    <location>
        <begin position="531"/>
        <end position="549"/>
    </location>
</feature>
<gene>
    <name evidence="2" type="ORF">CKO25_06505</name>
</gene>
<dbReference type="InterPro" id="IPR001036">
    <property type="entry name" value="Acrflvin-R"/>
</dbReference>
<feature type="transmembrane region" description="Helical" evidence="1">
    <location>
        <begin position="438"/>
        <end position="458"/>
    </location>
</feature>
<dbReference type="PANTHER" id="PTHR32063:SF0">
    <property type="entry name" value="SWARMING MOTILITY PROTEIN SWRC"/>
    <property type="match status" value="1"/>
</dbReference>
<dbReference type="RefSeq" id="WP_200387117.1">
    <property type="nucleotide sequence ID" value="NZ_NRSD01000005.1"/>
</dbReference>
<protein>
    <submittedName>
        <fullName evidence="2">Acriflavin resistance protein</fullName>
    </submittedName>
</protein>
<dbReference type="Gene3D" id="3.30.70.1430">
    <property type="entry name" value="Multidrug efflux transporter AcrB pore domain"/>
    <property type="match status" value="2"/>
</dbReference>
<feature type="transmembrane region" description="Helical" evidence="1">
    <location>
        <begin position="867"/>
        <end position="887"/>
    </location>
</feature>
<feature type="transmembrane region" description="Helical" evidence="1">
    <location>
        <begin position="470"/>
        <end position="493"/>
    </location>
</feature>
<keyword evidence="3" id="KW-1185">Reference proteome</keyword>
<dbReference type="InterPro" id="IPR027463">
    <property type="entry name" value="AcrB_DN_DC_subdom"/>
</dbReference>
<reference evidence="2 3" key="1">
    <citation type="journal article" date="2020" name="Microorganisms">
        <title>Osmotic Adaptation and Compatible Solute Biosynthesis of Phototrophic Bacteria as Revealed from Genome Analyses.</title>
        <authorList>
            <person name="Imhoff J.F."/>
            <person name="Rahn T."/>
            <person name="Kunzel S."/>
            <person name="Keller A."/>
            <person name="Neulinger S.C."/>
        </authorList>
    </citation>
    <scope>NUCLEOTIDE SEQUENCE [LARGE SCALE GENOMIC DNA]</scope>
    <source>
        <strain evidence="2 3">DSM 21303</strain>
    </source>
</reference>
<comment type="caution">
    <text evidence="2">The sequence shown here is derived from an EMBL/GenBank/DDBJ whole genome shotgun (WGS) entry which is preliminary data.</text>
</comment>
<name>A0A9X0WGT3_9GAMM</name>
<feature type="transmembrane region" description="Helical" evidence="1">
    <location>
        <begin position="997"/>
        <end position="1020"/>
    </location>
</feature>
<dbReference type="PANTHER" id="PTHR32063">
    <property type="match status" value="1"/>
</dbReference>
<feature type="transmembrane region" description="Helical" evidence="1">
    <location>
        <begin position="964"/>
        <end position="985"/>
    </location>
</feature>
<evidence type="ECO:0000256" key="1">
    <source>
        <dbReference type="SAM" id="Phobius"/>
    </source>
</evidence>
<dbReference type="Gene3D" id="3.30.2090.10">
    <property type="entry name" value="Multidrug efflux transporter AcrB TolC docking domain, DN and DC subdomains"/>
    <property type="match status" value="2"/>
</dbReference>
<feature type="transmembrane region" description="Helical" evidence="1">
    <location>
        <begin position="367"/>
        <end position="387"/>
    </location>
</feature>
<dbReference type="Pfam" id="PF00873">
    <property type="entry name" value="ACR_tran"/>
    <property type="match status" value="1"/>
</dbReference>
<dbReference type="SUPFAM" id="SSF82866">
    <property type="entry name" value="Multidrug efflux transporter AcrB transmembrane domain"/>
    <property type="match status" value="2"/>
</dbReference>
<dbReference type="Gene3D" id="3.30.70.1440">
    <property type="entry name" value="Multidrug efflux transporter AcrB pore domain"/>
    <property type="match status" value="1"/>
</dbReference>
<organism evidence="2 3">
    <name type="scientific">Thiocapsa imhoffii</name>
    <dbReference type="NCBI Taxonomy" id="382777"/>
    <lineage>
        <taxon>Bacteria</taxon>
        <taxon>Pseudomonadati</taxon>
        <taxon>Pseudomonadota</taxon>
        <taxon>Gammaproteobacteria</taxon>
        <taxon>Chromatiales</taxon>
        <taxon>Chromatiaceae</taxon>
        <taxon>Thiocapsa</taxon>
    </lineage>
</organism>
<keyword evidence="1" id="KW-1133">Transmembrane helix</keyword>
<feature type="transmembrane region" description="Helical" evidence="1">
    <location>
        <begin position="894"/>
        <end position="914"/>
    </location>
</feature>
<dbReference type="Proteomes" id="UP001138802">
    <property type="component" value="Unassembled WGS sequence"/>
</dbReference>
<evidence type="ECO:0000313" key="3">
    <source>
        <dbReference type="Proteomes" id="UP001138802"/>
    </source>
</evidence>
<dbReference type="AlphaFoldDB" id="A0A9X0WGT3"/>